<name>A0AC35UF66_9BILA</name>
<reference evidence="2" key="1">
    <citation type="submission" date="2016-11" db="UniProtKB">
        <authorList>
            <consortium name="WormBaseParasite"/>
        </authorList>
    </citation>
    <scope>IDENTIFICATION</scope>
    <source>
        <strain evidence="2">KR3021</strain>
    </source>
</reference>
<protein>
    <submittedName>
        <fullName evidence="2">TAF domain-containing protein</fullName>
    </submittedName>
</protein>
<proteinExistence type="predicted"/>
<evidence type="ECO:0000313" key="2">
    <source>
        <dbReference type="WBParaSite" id="RSKR_0001060600.1"/>
    </source>
</evidence>
<accession>A0AC35UF66</accession>
<sequence length="455" mass="51446">MVETKDKRVSYDSTFVKNVANTVEKVEISPTAAQLIGDQVALDLKAVLEQAGKFQRHARRQKMVGDDFENALAHLGHNPQTGFSIANSVSMSSYGPGAESVSLSGTREVDVRKLYQPVNSGPKPIAMSLHAHWLVIEGVQPLIPENPAPEILPHTLEKKKDGRKHERSISDSPYLIGSVTKDLLKTEQVQIKTTTTHSISLEQQIFFNKIMELIISSSAEQQRLEAITTLRNDCGLQPLVPRFVCAIVDGICINLVAFSMNLIGYLLRALQALNQNPNVDLEECLHQVVPSVISCIVSTQLTKCPEVEDHWVLRTFATDLLVDIVNEYKMNRDLLPRIIKILCTPWSRKDESLNTLYGSLFALHKLEFSCYEKILWYRLKELYEIVRKQTIPTERREPTKVRTCNDKLNELLLVIFEHHIQTTNANPASFEDYKKMFGPFGKDVQQHHASIKTLP</sequence>
<dbReference type="WBParaSite" id="RSKR_0001060600.1">
    <property type="protein sequence ID" value="RSKR_0001060600.1"/>
    <property type="gene ID" value="RSKR_0001060600"/>
</dbReference>
<organism evidence="1 2">
    <name type="scientific">Rhabditophanes sp. KR3021</name>
    <dbReference type="NCBI Taxonomy" id="114890"/>
    <lineage>
        <taxon>Eukaryota</taxon>
        <taxon>Metazoa</taxon>
        <taxon>Ecdysozoa</taxon>
        <taxon>Nematoda</taxon>
        <taxon>Chromadorea</taxon>
        <taxon>Rhabditida</taxon>
        <taxon>Tylenchina</taxon>
        <taxon>Panagrolaimomorpha</taxon>
        <taxon>Strongyloidoidea</taxon>
        <taxon>Alloionematidae</taxon>
        <taxon>Rhabditophanes</taxon>
    </lineage>
</organism>
<evidence type="ECO:0000313" key="1">
    <source>
        <dbReference type="Proteomes" id="UP000095286"/>
    </source>
</evidence>
<dbReference type="Proteomes" id="UP000095286">
    <property type="component" value="Unplaced"/>
</dbReference>